<dbReference type="InterPro" id="IPR002347">
    <property type="entry name" value="SDR_fam"/>
</dbReference>
<gene>
    <name evidence="5" type="ORF">PV09_00978</name>
</gene>
<dbReference type="GeneID" id="27308951"/>
<proteinExistence type="inferred from homology"/>
<keyword evidence="3" id="KW-0560">Oxidoreductase</keyword>
<comment type="similarity">
    <text evidence="1">Belongs to the short-chain dehydrogenases/reductases (SDR) family.</text>
</comment>
<feature type="domain" description="Ketoreductase" evidence="4">
    <location>
        <begin position="5"/>
        <end position="184"/>
    </location>
</feature>
<dbReference type="OrthoDB" id="153074at2759"/>
<evidence type="ECO:0000256" key="1">
    <source>
        <dbReference type="ARBA" id="ARBA00006484"/>
    </source>
</evidence>
<evidence type="ECO:0000256" key="3">
    <source>
        <dbReference type="ARBA" id="ARBA00023002"/>
    </source>
</evidence>
<dbReference type="InterPro" id="IPR057326">
    <property type="entry name" value="KR_dom"/>
</dbReference>
<evidence type="ECO:0000313" key="5">
    <source>
        <dbReference type="EMBL" id="KIW08034.1"/>
    </source>
</evidence>
<name>A0A0D2B9Y1_9PEZI</name>
<dbReference type="InParanoid" id="A0A0D2B9Y1"/>
<dbReference type="Proteomes" id="UP000053259">
    <property type="component" value="Unassembled WGS sequence"/>
</dbReference>
<reference evidence="5 6" key="1">
    <citation type="submission" date="2015-01" db="EMBL/GenBank/DDBJ databases">
        <title>The Genome Sequence of Ochroconis gallopava CBS43764.</title>
        <authorList>
            <consortium name="The Broad Institute Genomics Platform"/>
            <person name="Cuomo C."/>
            <person name="de Hoog S."/>
            <person name="Gorbushina A."/>
            <person name="Stielow B."/>
            <person name="Teixiera M."/>
            <person name="Abouelleil A."/>
            <person name="Chapman S.B."/>
            <person name="Priest M."/>
            <person name="Young S.K."/>
            <person name="Wortman J."/>
            <person name="Nusbaum C."/>
            <person name="Birren B."/>
        </authorList>
    </citation>
    <scope>NUCLEOTIDE SEQUENCE [LARGE SCALE GENOMIC DNA]</scope>
    <source>
        <strain evidence="5 6">CBS 43764</strain>
    </source>
</reference>
<dbReference type="Pfam" id="PF00106">
    <property type="entry name" value="adh_short"/>
    <property type="match status" value="1"/>
</dbReference>
<dbReference type="Gene3D" id="3.40.50.720">
    <property type="entry name" value="NAD(P)-binding Rossmann-like Domain"/>
    <property type="match status" value="1"/>
</dbReference>
<dbReference type="SMART" id="SM00822">
    <property type="entry name" value="PKS_KR"/>
    <property type="match status" value="1"/>
</dbReference>
<dbReference type="PRINTS" id="PR00081">
    <property type="entry name" value="GDHRDH"/>
</dbReference>
<dbReference type="AlphaFoldDB" id="A0A0D2B9Y1"/>
<dbReference type="HOGENOM" id="CLU_010194_2_11_1"/>
<evidence type="ECO:0000313" key="6">
    <source>
        <dbReference type="Proteomes" id="UP000053259"/>
    </source>
</evidence>
<dbReference type="FunCoup" id="A0A0D2B9Y1">
    <property type="interactions" value="122"/>
</dbReference>
<dbReference type="VEuPathDB" id="FungiDB:PV09_00978"/>
<dbReference type="FunFam" id="3.40.50.720:FF:000281">
    <property type="entry name" value="Uncharacterized oxidoreductase YIR035C"/>
    <property type="match status" value="1"/>
</dbReference>
<dbReference type="RefSeq" id="XP_016217903.1">
    <property type="nucleotide sequence ID" value="XM_016353808.1"/>
</dbReference>
<dbReference type="GO" id="GO:0050664">
    <property type="term" value="F:oxidoreductase activity, acting on NAD(P)H, oxygen as acceptor"/>
    <property type="evidence" value="ECO:0007669"/>
    <property type="project" value="TreeGrafter"/>
</dbReference>
<dbReference type="CDD" id="cd05367">
    <property type="entry name" value="SPR-like_SDR_c"/>
    <property type="match status" value="1"/>
</dbReference>
<keyword evidence="2" id="KW-0521">NADP</keyword>
<dbReference type="PANTHER" id="PTHR43008">
    <property type="entry name" value="BENZIL REDUCTASE"/>
    <property type="match status" value="1"/>
</dbReference>
<organism evidence="5 6">
    <name type="scientific">Verruconis gallopava</name>
    <dbReference type="NCBI Taxonomy" id="253628"/>
    <lineage>
        <taxon>Eukaryota</taxon>
        <taxon>Fungi</taxon>
        <taxon>Dikarya</taxon>
        <taxon>Ascomycota</taxon>
        <taxon>Pezizomycotina</taxon>
        <taxon>Dothideomycetes</taxon>
        <taxon>Pleosporomycetidae</taxon>
        <taxon>Venturiales</taxon>
        <taxon>Sympoventuriaceae</taxon>
        <taxon>Verruconis</taxon>
    </lineage>
</organism>
<dbReference type="SUPFAM" id="SSF51735">
    <property type="entry name" value="NAD(P)-binding Rossmann-fold domains"/>
    <property type="match status" value="1"/>
</dbReference>
<protein>
    <recommendedName>
        <fullName evidence="4">Ketoreductase domain-containing protein</fullName>
    </recommendedName>
</protein>
<dbReference type="PANTHER" id="PTHR43008:SF8">
    <property type="entry name" value="BENZIL REDUCTASE ((S)-BENZOIN FORMING) IRC24"/>
    <property type="match status" value="1"/>
</dbReference>
<dbReference type="STRING" id="253628.A0A0D2B9Y1"/>
<keyword evidence="6" id="KW-1185">Reference proteome</keyword>
<evidence type="ECO:0000256" key="2">
    <source>
        <dbReference type="ARBA" id="ARBA00022857"/>
    </source>
</evidence>
<accession>A0A0D2B9Y1</accession>
<dbReference type="InterPro" id="IPR036291">
    <property type="entry name" value="NAD(P)-bd_dom_sf"/>
</dbReference>
<evidence type="ECO:0000259" key="4">
    <source>
        <dbReference type="SMART" id="SM00822"/>
    </source>
</evidence>
<sequence>MSQSKVIIITGASRGIGLAASQYLLSQGHKIAAVARSKEPLEKLAAQSPDQVLPLAQDLSSLTIGKDIVDATLKKWQRIDSVIINHGTLDPIKRVADMSPEEWRSAFDINVFSGVGLIQAALPSLRQSKGTIILTSSGAAVSAYSTWGTYGAAKAVLNHLALTLSVEEPDVTSVSIRPGTVDTEMQREIREKHHTSMDAHDVKKFASLKSEGKLLRPEQPGHVIAKLAVGASRELSGRFLNWNDKDLAAFQ</sequence>
<dbReference type="EMBL" id="KN847531">
    <property type="protein sequence ID" value="KIW08034.1"/>
    <property type="molecule type" value="Genomic_DNA"/>
</dbReference>